<name>W6MP08_9ASCO</name>
<evidence type="ECO:0000256" key="2">
    <source>
        <dbReference type="SAM" id="MobiDB-lite"/>
    </source>
</evidence>
<dbReference type="InterPro" id="IPR000253">
    <property type="entry name" value="FHA_dom"/>
</dbReference>
<dbReference type="InterPro" id="IPR008984">
    <property type="entry name" value="SMAD_FHA_dom_sf"/>
</dbReference>
<dbReference type="SUPFAM" id="SSF49879">
    <property type="entry name" value="SMAD/FHA domain"/>
    <property type="match status" value="1"/>
</dbReference>
<dbReference type="RefSeq" id="XP_022460399.1">
    <property type="nucleotide sequence ID" value="XM_022601121.1"/>
</dbReference>
<evidence type="ECO:0000256" key="1">
    <source>
        <dbReference type="SAM" id="Coils"/>
    </source>
</evidence>
<dbReference type="PANTHER" id="PTHR15715">
    <property type="entry name" value="CENTROSOMAL PROTEIN OF 170 KDA"/>
    <property type="match status" value="1"/>
</dbReference>
<dbReference type="Proteomes" id="UP000019384">
    <property type="component" value="Unassembled WGS sequence"/>
</dbReference>
<dbReference type="HOGENOM" id="CLU_490951_0_0_1"/>
<dbReference type="AlphaFoldDB" id="W6MP08"/>
<evidence type="ECO:0000313" key="4">
    <source>
        <dbReference type="EMBL" id="CDK28409.1"/>
    </source>
</evidence>
<feature type="domain" description="FHA" evidence="3">
    <location>
        <begin position="128"/>
        <end position="184"/>
    </location>
</feature>
<dbReference type="GeneID" id="34521787"/>
<dbReference type="SMART" id="SM00240">
    <property type="entry name" value="FHA"/>
    <property type="match status" value="1"/>
</dbReference>
<feature type="region of interest" description="Disordered" evidence="2">
    <location>
        <begin position="1"/>
        <end position="79"/>
    </location>
</feature>
<feature type="compositionally biased region" description="Polar residues" evidence="2">
    <location>
        <begin position="47"/>
        <end position="79"/>
    </location>
</feature>
<proteinExistence type="predicted"/>
<dbReference type="InterPro" id="IPR051176">
    <property type="entry name" value="Cent_Immune-Sig_Mod"/>
</dbReference>
<accession>W6MP08</accession>
<dbReference type="OrthoDB" id="687730at2759"/>
<dbReference type="Pfam" id="PF00498">
    <property type="entry name" value="FHA"/>
    <property type="match status" value="1"/>
</dbReference>
<dbReference type="PROSITE" id="PS50006">
    <property type="entry name" value="FHA_DOMAIN"/>
    <property type="match status" value="1"/>
</dbReference>
<sequence length="555" mass="62029">MEQTKMATRPPVSDSDKINVNRILQRKRSTSRTQSNYHPIPIAESPAQASLQPPQANSQTQSYQQSHSLVQSEQPNQLHSHVQLKKNGVAKAIPQLQKHVYVVKLVPFESSGGDLLKILNVPVFPETLKIGRQNGPKVPNKITDGYFDSRVLSRTHAELYIKDNLLYLRDLKSSNGTFVNDDKLVPLQEYQLKLEDKIDLGTTLENQLTHKKITCRVAELKLVGLDDYDSIIKSSKSPSSVESEKLELFNGVLDSLIFGDVIDEQDDPVLEAMLKELTDQDLGISPVGPEEVKAPAQNQELVQNLNIKSSSKVEDVIRKLILMINNENLQHQKLSSIANFLTDYTQSIPRTNKKDNDVAERLALEKSMKEEGVRWKNRVNEVETNLKSVQGENLSLKRDLETAQSAMSALQSQVDEMERVVLESATAVKANGVNTSHADSIEDARDIIGDQIPLPDGEISKDESLLSDKVVESPLKKLPETTLQEDKEEKPDNEQLLLAPESLKKVNNNASTAIAQKGARSSKFGLSFLVLLTTFCVVFRLLPPDLIQWVSTYFK</sequence>
<evidence type="ECO:0000259" key="3">
    <source>
        <dbReference type="PROSITE" id="PS50006"/>
    </source>
</evidence>
<organism evidence="4 5">
    <name type="scientific">Kuraishia capsulata CBS 1993</name>
    <dbReference type="NCBI Taxonomy" id="1382522"/>
    <lineage>
        <taxon>Eukaryota</taxon>
        <taxon>Fungi</taxon>
        <taxon>Dikarya</taxon>
        <taxon>Ascomycota</taxon>
        <taxon>Saccharomycotina</taxon>
        <taxon>Pichiomycetes</taxon>
        <taxon>Pichiales</taxon>
        <taxon>Pichiaceae</taxon>
        <taxon>Kuraishia</taxon>
    </lineage>
</organism>
<keyword evidence="5" id="KW-1185">Reference proteome</keyword>
<dbReference type="STRING" id="1382522.W6MP08"/>
<dbReference type="Gene3D" id="2.60.200.20">
    <property type="match status" value="1"/>
</dbReference>
<dbReference type="PANTHER" id="PTHR15715:SF37">
    <property type="entry name" value="LD47843P"/>
    <property type="match status" value="1"/>
</dbReference>
<dbReference type="EMBL" id="HG793129">
    <property type="protein sequence ID" value="CDK28409.1"/>
    <property type="molecule type" value="Genomic_DNA"/>
</dbReference>
<protein>
    <recommendedName>
        <fullName evidence="3">FHA domain-containing protein</fullName>
    </recommendedName>
</protein>
<reference evidence="4" key="1">
    <citation type="submission" date="2013-12" db="EMBL/GenBank/DDBJ databases">
        <authorList>
            <person name="Genoscope - CEA"/>
        </authorList>
    </citation>
    <scope>NUCLEOTIDE SEQUENCE</scope>
    <source>
        <strain evidence="4">CBS 1993</strain>
    </source>
</reference>
<dbReference type="GO" id="GO:0005737">
    <property type="term" value="C:cytoplasm"/>
    <property type="evidence" value="ECO:0007669"/>
    <property type="project" value="TreeGrafter"/>
</dbReference>
<reference evidence="4" key="2">
    <citation type="submission" date="2014-02" db="EMBL/GenBank/DDBJ databases">
        <title>Complete DNA sequence of /Kuraishia capsulata/ illustrates novel genomic features among budding yeasts (/Saccharomycotina/).</title>
        <authorList>
            <person name="Morales L."/>
            <person name="Noel B."/>
            <person name="Porcel B."/>
            <person name="Marcet-Houben M."/>
            <person name="Hullo M-F."/>
            <person name="Sacerdot C."/>
            <person name="Tekaia F."/>
            <person name="Leh-Louis V."/>
            <person name="Despons L."/>
            <person name="Khanna V."/>
            <person name="Aury J-M."/>
            <person name="Barbe V."/>
            <person name="Couloux A."/>
            <person name="Labadie K."/>
            <person name="Pelletier E."/>
            <person name="Souciet J-L."/>
            <person name="Boekhout T."/>
            <person name="Gabaldon T."/>
            <person name="Wincker P."/>
            <person name="Dujon B."/>
        </authorList>
    </citation>
    <scope>NUCLEOTIDE SEQUENCE</scope>
    <source>
        <strain evidence="4">CBS 1993</strain>
    </source>
</reference>
<feature type="coiled-coil region" evidence="1">
    <location>
        <begin position="379"/>
        <end position="420"/>
    </location>
</feature>
<gene>
    <name evidence="4" type="ORF">KUCA_T00004391001</name>
</gene>
<keyword evidence="1" id="KW-0175">Coiled coil</keyword>
<evidence type="ECO:0000313" key="5">
    <source>
        <dbReference type="Proteomes" id="UP000019384"/>
    </source>
</evidence>